<dbReference type="EMBL" id="MTKT01000813">
    <property type="protein sequence ID" value="OWM87577.1"/>
    <property type="molecule type" value="Genomic_DNA"/>
</dbReference>
<gene>
    <name evidence="2" type="ORF">CDL15_Pgr022689</name>
</gene>
<comment type="caution">
    <text evidence="2">The sequence shown here is derived from an EMBL/GenBank/DDBJ whole genome shotgun (WGS) entry which is preliminary data.</text>
</comment>
<organism evidence="2 3">
    <name type="scientific">Punica granatum</name>
    <name type="common">Pomegranate</name>
    <dbReference type="NCBI Taxonomy" id="22663"/>
    <lineage>
        <taxon>Eukaryota</taxon>
        <taxon>Viridiplantae</taxon>
        <taxon>Streptophyta</taxon>
        <taxon>Embryophyta</taxon>
        <taxon>Tracheophyta</taxon>
        <taxon>Spermatophyta</taxon>
        <taxon>Magnoliopsida</taxon>
        <taxon>eudicotyledons</taxon>
        <taxon>Gunneridae</taxon>
        <taxon>Pentapetalae</taxon>
        <taxon>rosids</taxon>
        <taxon>malvids</taxon>
        <taxon>Myrtales</taxon>
        <taxon>Lythraceae</taxon>
        <taxon>Punica</taxon>
    </lineage>
</organism>
<dbReference type="AlphaFoldDB" id="A0A218XRF1"/>
<evidence type="ECO:0000313" key="3">
    <source>
        <dbReference type="Proteomes" id="UP000197138"/>
    </source>
</evidence>
<dbReference type="PANTHER" id="PTHR34130:SF5">
    <property type="entry name" value="OS08G0243800 PROTEIN"/>
    <property type="match status" value="1"/>
</dbReference>
<protein>
    <submittedName>
        <fullName evidence="2">Uncharacterized protein</fullName>
    </submittedName>
</protein>
<name>A0A218XRF1_PUNGR</name>
<proteinExistence type="predicted"/>
<dbReference type="Proteomes" id="UP000197138">
    <property type="component" value="Unassembled WGS sequence"/>
</dbReference>
<feature type="compositionally biased region" description="Basic and acidic residues" evidence="1">
    <location>
        <begin position="1"/>
        <end position="14"/>
    </location>
</feature>
<feature type="region of interest" description="Disordered" evidence="1">
    <location>
        <begin position="1"/>
        <end position="21"/>
    </location>
</feature>
<accession>A0A218XRF1</accession>
<evidence type="ECO:0000256" key="1">
    <source>
        <dbReference type="SAM" id="MobiDB-lite"/>
    </source>
</evidence>
<evidence type="ECO:0000313" key="2">
    <source>
        <dbReference type="EMBL" id="OWM87577.1"/>
    </source>
</evidence>
<dbReference type="PANTHER" id="PTHR34130">
    <property type="entry name" value="OS08G0243800 PROTEIN"/>
    <property type="match status" value="1"/>
</dbReference>
<reference evidence="3" key="1">
    <citation type="journal article" date="2017" name="Plant J.">
        <title>The pomegranate (Punica granatum L.) genome and the genomics of punicalagin biosynthesis.</title>
        <authorList>
            <person name="Qin G."/>
            <person name="Xu C."/>
            <person name="Ming R."/>
            <person name="Tang H."/>
            <person name="Guyot R."/>
            <person name="Kramer E.M."/>
            <person name="Hu Y."/>
            <person name="Yi X."/>
            <person name="Qi Y."/>
            <person name="Xu X."/>
            <person name="Gao Z."/>
            <person name="Pan H."/>
            <person name="Jian J."/>
            <person name="Tian Y."/>
            <person name="Yue Z."/>
            <person name="Xu Y."/>
        </authorList>
    </citation>
    <scope>NUCLEOTIDE SEQUENCE [LARGE SCALE GENOMIC DNA]</scope>
    <source>
        <strain evidence="3">cv. Dabenzi</strain>
    </source>
</reference>
<sequence length="197" mass="22980">MVAEKIHHESRDNSLQDQYEEAEDTLSLCDLPIYGDFKSDEWTDDSFSRESSDDQDFFEFSSQDYKVQSQSFPSENIVFCGKIVPYKQPDALSSGRTDKPRKQRRQPSRWRSLLLQLGILSNRHRSGVDKYKSLQNSRWYLFVFGVGRFPMEMELGDIRTRQNRLKASKGPNSTVFMNGTLEKKSRNHHRIGCMPLL</sequence>